<dbReference type="EMBL" id="SRLO01001666">
    <property type="protein sequence ID" value="TNN36060.1"/>
    <property type="molecule type" value="Genomic_DNA"/>
</dbReference>
<evidence type="ECO:0000313" key="2">
    <source>
        <dbReference type="EMBL" id="TNN36060.1"/>
    </source>
</evidence>
<reference evidence="2 3" key="1">
    <citation type="submission" date="2019-03" db="EMBL/GenBank/DDBJ databases">
        <title>First draft genome of Liparis tanakae, snailfish: a comprehensive survey of snailfish specific genes.</title>
        <authorList>
            <person name="Kim W."/>
            <person name="Song I."/>
            <person name="Jeong J.-H."/>
            <person name="Kim D."/>
            <person name="Kim S."/>
            <person name="Ryu S."/>
            <person name="Song J.Y."/>
            <person name="Lee S.K."/>
        </authorList>
    </citation>
    <scope>NUCLEOTIDE SEQUENCE [LARGE SCALE GENOMIC DNA]</scope>
    <source>
        <tissue evidence="2">Muscle</tissue>
    </source>
</reference>
<dbReference type="OrthoDB" id="10067969at2759"/>
<accession>A0A4Z2F5D0</accession>
<feature type="compositionally biased region" description="Basic and acidic residues" evidence="1">
    <location>
        <begin position="24"/>
        <end position="69"/>
    </location>
</feature>
<dbReference type="AlphaFoldDB" id="A0A4Z2F5D0"/>
<proteinExistence type="predicted"/>
<gene>
    <name evidence="2" type="ORF">EYF80_053772</name>
</gene>
<protein>
    <submittedName>
        <fullName evidence="2">Uncharacterized protein</fullName>
    </submittedName>
</protein>
<dbReference type="Proteomes" id="UP000314294">
    <property type="component" value="Unassembled WGS sequence"/>
</dbReference>
<organism evidence="2 3">
    <name type="scientific">Liparis tanakae</name>
    <name type="common">Tanaka's snailfish</name>
    <dbReference type="NCBI Taxonomy" id="230148"/>
    <lineage>
        <taxon>Eukaryota</taxon>
        <taxon>Metazoa</taxon>
        <taxon>Chordata</taxon>
        <taxon>Craniata</taxon>
        <taxon>Vertebrata</taxon>
        <taxon>Euteleostomi</taxon>
        <taxon>Actinopterygii</taxon>
        <taxon>Neopterygii</taxon>
        <taxon>Teleostei</taxon>
        <taxon>Neoteleostei</taxon>
        <taxon>Acanthomorphata</taxon>
        <taxon>Eupercaria</taxon>
        <taxon>Perciformes</taxon>
        <taxon>Cottioidei</taxon>
        <taxon>Cottales</taxon>
        <taxon>Liparidae</taxon>
        <taxon>Liparis</taxon>
    </lineage>
</organism>
<feature type="region of interest" description="Disordered" evidence="1">
    <location>
        <begin position="1"/>
        <end position="82"/>
    </location>
</feature>
<name>A0A4Z2F5D0_9TELE</name>
<evidence type="ECO:0000313" key="3">
    <source>
        <dbReference type="Proteomes" id="UP000314294"/>
    </source>
</evidence>
<keyword evidence="3" id="KW-1185">Reference proteome</keyword>
<evidence type="ECO:0000256" key="1">
    <source>
        <dbReference type="SAM" id="MobiDB-lite"/>
    </source>
</evidence>
<sequence>MFLDHNSFLLTNNNHCRRGIRRTRGLEDQRTRGLKDQRTKGPEDQEDQRTRGLKDQRTKGPEDQEDQRTTRGLHRAARETRV</sequence>
<comment type="caution">
    <text evidence="2">The sequence shown here is derived from an EMBL/GenBank/DDBJ whole genome shotgun (WGS) entry which is preliminary data.</text>
</comment>